<protein>
    <submittedName>
        <fullName evidence="1 2">Uncharacterized protein</fullName>
    </submittedName>
</protein>
<gene>
    <name evidence="2" type="primary">LOC104582484</name>
    <name evidence="1" type="ORF">BRADI_2g02084v3</name>
</gene>
<dbReference type="RefSeq" id="XP_024314127.1">
    <property type="nucleotide sequence ID" value="XM_024458359.1"/>
</dbReference>
<reference evidence="2" key="3">
    <citation type="submission" date="2018-08" db="UniProtKB">
        <authorList>
            <consortium name="EnsemblPlants"/>
        </authorList>
    </citation>
    <scope>IDENTIFICATION</scope>
    <source>
        <strain evidence="2">cv. Bd21</strain>
    </source>
</reference>
<organism evidence="1">
    <name type="scientific">Brachypodium distachyon</name>
    <name type="common">Purple false brome</name>
    <name type="synonym">Trachynia distachya</name>
    <dbReference type="NCBI Taxonomy" id="15368"/>
    <lineage>
        <taxon>Eukaryota</taxon>
        <taxon>Viridiplantae</taxon>
        <taxon>Streptophyta</taxon>
        <taxon>Embryophyta</taxon>
        <taxon>Tracheophyta</taxon>
        <taxon>Spermatophyta</taxon>
        <taxon>Magnoliopsida</taxon>
        <taxon>Liliopsida</taxon>
        <taxon>Poales</taxon>
        <taxon>Poaceae</taxon>
        <taxon>BOP clade</taxon>
        <taxon>Pooideae</taxon>
        <taxon>Stipodae</taxon>
        <taxon>Brachypodieae</taxon>
        <taxon>Brachypodium</taxon>
    </lineage>
</organism>
<dbReference type="Proteomes" id="UP000008810">
    <property type="component" value="Chromosome 2"/>
</dbReference>
<dbReference type="Gramene" id="PNT69879">
    <property type="protein sequence ID" value="PNT69879"/>
    <property type="gene ID" value="BRADI_2g02084v3"/>
</dbReference>
<sequence length="214" mass="24619">MTKLPITPCNYYRCCCIENLLPDGRSRQTAHSIHTTIAALDQPRRWSHTSRMSYLCLWHHNCTHAACVPREMESLEMTPMGEYIWTVSTRMSTARQSCSQIIMLLVPGKEKMRFFLFIPFFLWAANCRAGDESFSLRSLVRLSDESACAPCLRWHRMAVRIGFQMAKWEELCPCAVPARSKFTLEPLNIVEGTRRGAVRRRNRVSSVLDRAGCL</sequence>
<dbReference type="EMBL" id="CM000881">
    <property type="protein sequence ID" value="PNT69879.1"/>
    <property type="molecule type" value="Genomic_DNA"/>
</dbReference>
<dbReference type="KEGG" id="bdi:104582484"/>
<dbReference type="GeneID" id="104582484"/>
<dbReference type="AlphaFoldDB" id="A0A2K2D6H0"/>
<keyword evidence="3" id="KW-1185">Reference proteome</keyword>
<dbReference type="EnsemblPlants" id="PNT69880">
    <property type="protein sequence ID" value="PNT69880"/>
    <property type="gene ID" value="BRADI_2g02084v3"/>
</dbReference>
<dbReference type="EnsemblPlants" id="PNT69879">
    <property type="protein sequence ID" value="PNT69879"/>
    <property type="gene ID" value="BRADI_2g02084v3"/>
</dbReference>
<dbReference type="ExpressionAtlas" id="A0A2K2D6H0">
    <property type="expression patterns" value="baseline"/>
</dbReference>
<dbReference type="EMBL" id="CM000881">
    <property type="protein sequence ID" value="PNT69880.1"/>
    <property type="molecule type" value="Genomic_DNA"/>
</dbReference>
<evidence type="ECO:0000313" key="3">
    <source>
        <dbReference type="Proteomes" id="UP000008810"/>
    </source>
</evidence>
<evidence type="ECO:0000313" key="2">
    <source>
        <dbReference type="EnsemblPlants" id="PNT69879"/>
    </source>
</evidence>
<accession>A0A2K2D6H0</accession>
<dbReference type="RefSeq" id="XP_010230410.1">
    <property type="nucleotide sequence ID" value="XM_010232108.2"/>
</dbReference>
<dbReference type="Gramene" id="PNT69880">
    <property type="protein sequence ID" value="PNT69880"/>
    <property type="gene ID" value="BRADI_2g02084v3"/>
</dbReference>
<dbReference type="RefSeq" id="XP_024314126.1">
    <property type="nucleotide sequence ID" value="XM_024458358.1"/>
</dbReference>
<reference evidence="1" key="2">
    <citation type="submission" date="2017-06" db="EMBL/GenBank/DDBJ databases">
        <title>WGS assembly of Brachypodium distachyon.</title>
        <authorList>
            <consortium name="The International Brachypodium Initiative"/>
            <person name="Lucas S."/>
            <person name="Harmon-Smith M."/>
            <person name="Lail K."/>
            <person name="Tice H."/>
            <person name="Grimwood J."/>
            <person name="Bruce D."/>
            <person name="Barry K."/>
            <person name="Shu S."/>
            <person name="Lindquist E."/>
            <person name="Wang M."/>
            <person name="Pitluck S."/>
            <person name="Vogel J.P."/>
            <person name="Garvin D.F."/>
            <person name="Mockler T.C."/>
            <person name="Schmutz J."/>
            <person name="Rokhsar D."/>
            <person name="Bevan M.W."/>
        </authorList>
    </citation>
    <scope>NUCLEOTIDE SEQUENCE</scope>
    <source>
        <strain evidence="1">Bd21</strain>
    </source>
</reference>
<name>A0A2K2D6H0_BRADI</name>
<reference evidence="1 2" key="1">
    <citation type="journal article" date="2010" name="Nature">
        <title>Genome sequencing and analysis of the model grass Brachypodium distachyon.</title>
        <authorList>
            <consortium name="International Brachypodium Initiative"/>
        </authorList>
    </citation>
    <scope>NUCLEOTIDE SEQUENCE [LARGE SCALE GENOMIC DNA]</scope>
    <source>
        <strain evidence="1 2">Bd21</strain>
    </source>
</reference>
<evidence type="ECO:0000313" key="1">
    <source>
        <dbReference type="EMBL" id="PNT69879.1"/>
    </source>
</evidence>
<proteinExistence type="predicted"/>